<evidence type="ECO:0000256" key="1">
    <source>
        <dbReference type="SAM" id="Phobius"/>
    </source>
</evidence>
<accession>A0ABN9GER8</accession>
<feature type="non-terminal residue" evidence="2">
    <location>
        <position position="1"/>
    </location>
</feature>
<evidence type="ECO:0000313" key="3">
    <source>
        <dbReference type="Proteomes" id="UP001162483"/>
    </source>
</evidence>
<name>A0ABN9GER8_9NEOB</name>
<proteinExistence type="predicted"/>
<reference evidence="2" key="1">
    <citation type="submission" date="2023-05" db="EMBL/GenBank/DDBJ databases">
        <authorList>
            <person name="Stuckert A."/>
        </authorList>
    </citation>
    <scope>NUCLEOTIDE SEQUENCE</scope>
</reference>
<keyword evidence="3" id="KW-1185">Reference proteome</keyword>
<dbReference type="EMBL" id="CATNWA010018396">
    <property type="protein sequence ID" value="CAI9607118.1"/>
    <property type="molecule type" value="Genomic_DNA"/>
</dbReference>
<keyword evidence="1" id="KW-1133">Transmembrane helix</keyword>
<dbReference type="Proteomes" id="UP001162483">
    <property type="component" value="Unassembled WGS sequence"/>
</dbReference>
<sequence length="153" mass="16300">WAPVTASSHAAARPVICHGPGPPTDSSCCCQARNLPWAPVPASSCCCQVQSVSMGPCTASHCCCLYRHTLPCATFRSPHTAGGFHFCHRVLHGLPLLLPSNRHTVAPHSGFGPVTGQMSEVCGVILRSTAFICMSYCLTVLFLFPSRLQGHLN</sequence>
<gene>
    <name evidence="2" type="ORF">SPARVUS_LOCUS13899909</name>
</gene>
<keyword evidence="1" id="KW-0472">Membrane</keyword>
<feature type="transmembrane region" description="Helical" evidence="1">
    <location>
        <begin position="124"/>
        <end position="144"/>
    </location>
</feature>
<keyword evidence="1" id="KW-0812">Transmembrane</keyword>
<evidence type="ECO:0000313" key="2">
    <source>
        <dbReference type="EMBL" id="CAI9607118.1"/>
    </source>
</evidence>
<protein>
    <submittedName>
        <fullName evidence="2">Uncharacterized protein</fullName>
    </submittedName>
</protein>
<organism evidence="2 3">
    <name type="scientific">Staurois parvus</name>
    <dbReference type="NCBI Taxonomy" id="386267"/>
    <lineage>
        <taxon>Eukaryota</taxon>
        <taxon>Metazoa</taxon>
        <taxon>Chordata</taxon>
        <taxon>Craniata</taxon>
        <taxon>Vertebrata</taxon>
        <taxon>Euteleostomi</taxon>
        <taxon>Amphibia</taxon>
        <taxon>Batrachia</taxon>
        <taxon>Anura</taxon>
        <taxon>Neobatrachia</taxon>
        <taxon>Ranoidea</taxon>
        <taxon>Ranidae</taxon>
        <taxon>Staurois</taxon>
    </lineage>
</organism>
<comment type="caution">
    <text evidence="2">The sequence shown here is derived from an EMBL/GenBank/DDBJ whole genome shotgun (WGS) entry which is preliminary data.</text>
</comment>